<reference evidence="1" key="1">
    <citation type="submission" date="2021-01" db="EMBL/GenBank/DDBJ databases">
        <authorList>
            <consortium name="Genoscope - CEA"/>
            <person name="William W."/>
        </authorList>
    </citation>
    <scope>NUCLEOTIDE SEQUENCE</scope>
</reference>
<dbReference type="EMBL" id="CAJJDN010000121">
    <property type="protein sequence ID" value="CAD8119359.1"/>
    <property type="molecule type" value="Genomic_DNA"/>
</dbReference>
<gene>
    <name evidence="1" type="ORF">PSON_ATCC_30995.1.T1210009</name>
</gene>
<protein>
    <recommendedName>
        <fullName evidence="3">Tetratricopeptide repeat protein</fullName>
    </recommendedName>
</protein>
<dbReference type="AlphaFoldDB" id="A0A8S1QUU4"/>
<comment type="caution">
    <text evidence="1">The sequence shown here is derived from an EMBL/GenBank/DDBJ whole genome shotgun (WGS) entry which is preliminary data.</text>
</comment>
<evidence type="ECO:0000313" key="2">
    <source>
        <dbReference type="Proteomes" id="UP000692954"/>
    </source>
</evidence>
<accession>A0A8S1QUU4</accession>
<organism evidence="1 2">
    <name type="scientific">Paramecium sonneborni</name>
    <dbReference type="NCBI Taxonomy" id="65129"/>
    <lineage>
        <taxon>Eukaryota</taxon>
        <taxon>Sar</taxon>
        <taxon>Alveolata</taxon>
        <taxon>Ciliophora</taxon>
        <taxon>Intramacronucleata</taxon>
        <taxon>Oligohymenophorea</taxon>
        <taxon>Peniculida</taxon>
        <taxon>Parameciidae</taxon>
        <taxon>Paramecium</taxon>
    </lineage>
</organism>
<evidence type="ECO:0008006" key="3">
    <source>
        <dbReference type="Google" id="ProtNLM"/>
    </source>
</evidence>
<dbReference type="Proteomes" id="UP000692954">
    <property type="component" value="Unassembled WGS sequence"/>
</dbReference>
<proteinExistence type="predicted"/>
<evidence type="ECO:0000313" key="1">
    <source>
        <dbReference type="EMBL" id="CAD8119359.1"/>
    </source>
</evidence>
<name>A0A8S1QUU4_9CILI</name>
<keyword evidence="2" id="KW-1185">Reference proteome</keyword>
<sequence>MEQWKEAIVLYDKAISLKSFSFLWKRRLLENFKIL</sequence>